<name>A0ABQ7UJA0_SOLTU</name>
<evidence type="ECO:0000313" key="2">
    <source>
        <dbReference type="Proteomes" id="UP000826656"/>
    </source>
</evidence>
<keyword evidence="2" id="KW-1185">Reference proteome</keyword>
<reference evidence="1 2" key="1">
    <citation type="journal article" date="2021" name="bioRxiv">
        <title>Chromosome-scale and haplotype-resolved genome assembly of a tetraploid potato cultivar.</title>
        <authorList>
            <person name="Sun H."/>
            <person name="Jiao W.-B."/>
            <person name="Krause K."/>
            <person name="Campoy J.A."/>
            <person name="Goel M."/>
            <person name="Folz-Donahue K."/>
            <person name="Kukat C."/>
            <person name="Huettel B."/>
            <person name="Schneeberger K."/>
        </authorList>
    </citation>
    <scope>NUCLEOTIDE SEQUENCE [LARGE SCALE GENOMIC DNA]</scope>
    <source>
        <strain evidence="1">SolTubOtavaFocal</strain>
        <tissue evidence="1">Leaves</tissue>
    </source>
</reference>
<evidence type="ECO:0000313" key="1">
    <source>
        <dbReference type="EMBL" id="KAH0749700.1"/>
    </source>
</evidence>
<sequence>MIPIVCYSGLHEPSGEAESPYGKIDPKKFGDRVYRSSLPEKIQKKKRERFVVSETTMQNKKRRRIPGEESSVLNWREEEGGVYQPKTKETGAAYECMLSLIQHQLCGQPLNIMSAAADEILAVLNDAVHDDEEEDEYVQLEGNVAGIMQMGSGGIDDEILPEADEGMALNVRYIDAYWLQRKKLAEEVLKILAESGDDLSSEKPAKGSVVYSSRKG</sequence>
<protein>
    <submittedName>
        <fullName evidence="1">Uncharacterized protein</fullName>
    </submittedName>
</protein>
<accession>A0ABQ7UJA0</accession>
<comment type="caution">
    <text evidence="1">The sequence shown here is derived from an EMBL/GenBank/DDBJ whole genome shotgun (WGS) entry which is preliminary data.</text>
</comment>
<dbReference type="EMBL" id="JAIVGD010000019">
    <property type="protein sequence ID" value="KAH0749700.1"/>
    <property type="molecule type" value="Genomic_DNA"/>
</dbReference>
<proteinExistence type="predicted"/>
<organism evidence="1 2">
    <name type="scientific">Solanum tuberosum</name>
    <name type="common">Potato</name>
    <dbReference type="NCBI Taxonomy" id="4113"/>
    <lineage>
        <taxon>Eukaryota</taxon>
        <taxon>Viridiplantae</taxon>
        <taxon>Streptophyta</taxon>
        <taxon>Embryophyta</taxon>
        <taxon>Tracheophyta</taxon>
        <taxon>Spermatophyta</taxon>
        <taxon>Magnoliopsida</taxon>
        <taxon>eudicotyledons</taxon>
        <taxon>Gunneridae</taxon>
        <taxon>Pentapetalae</taxon>
        <taxon>asterids</taxon>
        <taxon>lamiids</taxon>
        <taxon>Solanales</taxon>
        <taxon>Solanaceae</taxon>
        <taxon>Solanoideae</taxon>
        <taxon>Solaneae</taxon>
        <taxon>Solanum</taxon>
    </lineage>
</organism>
<gene>
    <name evidence="1" type="ORF">KY290_028932</name>
</gene>
<dbReference type="Proteomes" id="UP000826656">
    <property type="component" value="Unassembled WGS sequence"/>
</dbReference>